<reference evidence="15 16" key="1">
    <citation type="submission" date="2020-11" db="EMBL/GenBank/DDBJ databases">
        <title>Kefir isolates.</title>
        <authorList>
            <person name="Marcisauskas S."/>
            <person name="Kim Y."/>
            <person name="Blasche S."/>
        </authorList>
    </citation>
    <scope>NUCLEOTIDE SEQUENCE [LARGE SCALE GENOMIC DNA]</scope>
    <source>
        <strain evidence="15 16">OG2</strain>
    </source>
</reference>
<accession>A0A9P6WDW6</accession>
<gene>
    <name evidence="15" type="primary">PEX1</name>
    <name evidence="15" type="ORF">C6P45_000614</name>
</gene>
<dbReference type="SMART" id="SM00382">
    <property type="entry name" value="AAA"/>
    <property type="match status" value="2"/>
</dbReference>
<evidence type="ECO:0000256" key="7">
    <source>
        <dbReference type="ARBA" id="ARBA00022840"/>
    </source>
</evidence>
<feature type="domain" description="AAA+ ATPase" evidence="14">
    <location>
        <begin position="437"/>
        <end position="582"/>
    </location>
</feature>
<dbReference type="InterPro" id="IPR041569">
    <property type="entry name" value="AAA_lid_3"/>
</dbReference>
<comment type="catalytic activity">
    <reaction evidence="12">
        <text>ATP + H2O = ADP + phosphate + H(+)</text>
        <dbReference type="Rhea" id="RHEA:13065"/>
        <dbReference type="ChEBI" id="CHEBI:15377"/>
        <dbReference type="ChEBI" id="CHEBI:15378"/>
        <dbReference type="ChEBI" id="CHEBI:30616"/>
        <dbReference type="ChEBI" id="CHEBI:43474"/>
        <dbReference type="ChEBI" id="CHEBI:456216"/>
    </reaction>
    <physiologicalReaction direction="left-to-right" evidence="12">
        <dbReference type="Rhea" id="RHEA:13066"/>
    </physiologicalReaction>
</comment>
<keyword evidence="5" id="KW-0547">Nucleotide-binding</keyword>
<dbReference type="SUPFAM" id="SSF52540">
    <property type="entry name" value="P-loop containing nucleoside triphosphate hydrolases"/>
    <property type="match status" value="2"/>
</dbReference>
<sequence length="1037" mass="117297">MNLPGNRNLSVKFSNKLKGNFIRIPSSTADAIYNSRIEIQKFRFRLDYKWYVSWDGFDSDDDNSIEINPVLAKCLRFQQNQTISFEMEQFETSDSMISEAYVKPLSSDDWEIAELHSNYLQQEILNQTKIVNLGGVIVCYVGNTVCKFTVDKIVPENLKVGLIGDGSLIVVEPMENKMRKRNLKVPPKETTITTKRSLCWGISSNKNEDKVTTIYLNDDEIVSEYAYISVIKNKIDINHAKRVKNKQEDNGDQHIVKFTDRIISCILPVNSIHTKKIPRGHALLNSPIRNSLFVEDSLLANNGTRLKVEFLNDVVPIAGSQLSEMSIILHFGGKVDANRSKEIQKSILGTIYLTNMQLFKKENVIVELIDSNGIHLPCINVSKYDISNIHVEIRDDCNLEYINDDHTNGQRDIEIPYVELDKSLGEIISHVSKNVLASPGVVIEGSLGVGKTSLVREIQTRLLQTTQSHIIFYDCESLQNTFNYEKMHKFICNQLVSSSYWYQPCVIILDNAEFLFSGTVSNNETDSGNNRNSLSDRLTLLLIQEITRVVNKRNNSIRVIFASARKDLLNKFLYEKHFVGKTWSLKPPAKQARKLLLDHLLPASNIALSSDFTTNDMSMELEGYSILDMKNLVQRLLYDILIQQGAENNNRILTWSQFECINETFVPVFLQGVEKTKNSDTSSGSKQGWNQIGGLVEAKRTLLETLEWPVKYSPIFQKSPLRLRSGLLIYGYPGCGKTLLANAIAKECGGLNFLPVKGPEILNKYIGASEQNVRNLFERAQSLKPCILFFDEFDSVATKRGHDSTGVTDRIVNQLLTQMDGAEKLDGVYVVAATSRPDLIDPALLRPGRLDKAIFCDIPDFESRLDILKKLLQDNHEKIDENDLVEVAKETVGYSGADLQGLYYNAHLDAVHRQLEKMNLDPGRNQTVESDIEYTILSSGTKETDQKLIEHDILQYSKLQSGKRTTGNKGNNELEHSKPVIKINDLIKCCQETRPSISTHEFTKLNKIYQEFQGVDRPAELNDGDNDRLPGTRVTLA</sequence>
<dbReference type="InterPro" id="IPR050168">
    <property type="entry name" value="AAA_ATPase_domain"/>
</dbReference>
<dbReference type="InterPro" id="IPR009010">
    <property type="entry name" value="Asp_de-COase-like_dom_sf"/>
</dbReference>
<organism evidence="15 16">
    <name type="scientific">Maudiozyma exigua</name>
    <name type="common">Yeast</name>
    <name type="synonym">Kazachstania exigua</name>
    <dbReference type="NCBI Taxonomy" id="34358"/>
    <lineage>
        <taxon>Eukaryota</taxon>
        <taxon>Fungi</taxon>
        <taxon>Dikarya</taxon>
        <taxon>Ascomycota</taxon>
        <taxon>Saccharomycotina</taxon>
        <taxon>Saccharomycetes</taxon>
        <taxon>Saccharomycetales</taxon>
        <taxon>Saccharomycetaceae</taxon>
        <taxon>Maudiozyma</taxon>
    </lineage>
</organism>
<dbReference type="Proteomes" id="UP000750334">
    <property type="component" value="Unassembled WGS sequence"/>
</dbReference>
<feature type="domain" description="AAA+ ATPase" evidence="14">
    <location>
        <begin position="723"/>
        <end position="860"/>
    </location>
</feature>
<dbReference type="InterPro" id="IPR003959">
    <property type="entry name" value="ATPase_AAA_core"/>
</dbReference>
<dbReference type="Pfam" id="PF09262">
    <property type="entry name" value="PEX-1N"/>
    <property type="match status" value="1"/>
</dbReference>
<comment type="caution">
    <text evidence="15">The sequence shown here is derived from an EMBL/GenBank/DDBJ whole genome shotgun (WGS) entry which is preliminary data.</text>
</comment>
<dbReference type="FunFam" id="3.40.50.300:FF:000149">
    <property type="entry name" value="Nuclear valosin-containing protein-like"/>
    <property type="match status" value="1"/>
</dbReference>
<dbReference type="Gene3D" id="1.10.8.60">
    <property type="match status" value="2"/>
</dbReference>
<dbReference type="GO" id="GO:0005524">
    <property type="term" value="F:ATP binding"/>
    <property type="evidence" value="ECO:0007669"/>
    <property type="project" value="UniProtKB-KW"/>
</dbReference>
<evidence type="ECO:0000256" key="2">
    <source>
        <dbReference type="ARBA" id="ARBA00006914"/>
    </source>
</evidence>
<dbReference type="Gene3D" id="3.40.50.300">
    <property type="entry name" value="P-loop containing nucleotide triphosphate hydrolases"/>
    <property type="match status" value="2"/>
</dbReference>
<evidence type="ECO:0000256" key="8">
    <source>
        <dbReference type="ARBA" id="ARBA00022927"/>
    </source>
</evidence>
<keyword evidence="8" id="KW-0653">Protein transport</keyword>
<dbReference type="GO" id="GO:0005829">
    <property type="term" value="C:cytosol"/>
    <property type="evidence" value="ECO:0007669"/>
    <property type="project" value="TreeGrafter"/>
</dbReference>
<dbReference type="CDD" id="cd19526">
    <property type="entry name" value="RecA-like_PEX1_r2"/>
    <property type="match status" value="1"/>
</dbReference>
<dbReference type="InterPro" id="IPR029067">
    <property type="entry name" value="CDC48_domain_2-like_sf"/>
</dbReference>
<keyword evidence="9" id="KW-0472">Membrane</keyword>
<comment type="similarity">
    <text evidence="2">Belongs to the AAA ATPase family.</text>
</comment>
<evidence type="ECO:0000256" key="6">
    <source>
        <dbReference type="ARBA" id="ARBA00022801"/>
    </source>
</evidence>
<evidence type="ECO:0000256" key="4">
    <source>
        <dbReference type="ARBA" id="ARBA00022593"/>
    </source>
</evidence>
<name>A0A9P6WDW6_MAUEX</name>
<dbReference type="Gene3D" id="3.10.330.10">
    <property type="match status" value="1"/>
</dbReference>
<comment type="subcellular location">
    <subcellularLocation>
        <location evidence="1">Membrane</location>
    </subcellularLocation>
</comment>
<dbReference type="GO" id="GO:0016558">
    <property type="term" value="P:protein import into peroxisome matrix"/>
    <property type="evidence" value="ECO:0007669"/>
    <property type="project" value="TreeGrafter"/>
</dbReference>
<dbReference type="PANTHER" id="PTHR23077:SF12">
    <property type="entry name" value="PEROXISOMAL ATPASE PEX1"/>
    <property type="match status" value="1"/>
</dbReference>
<dbReference type="InterPro" id="IPR027417">
    <property type="entry name" value="P-loop_NTPase"/>
</dbReference>
<dbReference type="PANTHER" id="PTHR23077">
    <property type="entry name" value="AAA-FAMILY ATPASE"/>
    <property type="match status" value="1"/>
</dbReference>
<dbReference type="GO" id="GO:0005778">
    <property type="term" value="C:peroxisomal membrane"/>
    <property type="evidence" value="ECO:0007669"/>
    <property type="project" value="TreeGrafter"/>
</dbReference>
<dbReference type="Pfam" id="PF17862">
    <property type="entry name" value="AAA_lid_3"/>
    <property type="match status" value="1"/>
</dbReference>
<dbReference type="AlphaFoldDB" id="A0A9P6WDW6"/>
<dbReference type="SUPFAM" id="SSF50692">
    <property type="entry name" value="ADC-like"/>
    <property type="match status" value="1"/>
</dbReference>
<keyword evidence="4" id="KW-0962">Peroxisome biogenesis</keyword>
<dbReference type="InterPro" id="IPR015342">
    <property type="entry name" value="PEX1-N_C-lobe"/>
</dbReference>
<dbReference type="OrthoDB" id="2187at2759"/>
<evidence type="ECO:0000256" key="9">
    <source>
        <dbReference type="ARBA" id="ARBA00023136"/>
    </source>
</evidence>
<keyword evidence="3" id="KW-0813">Transport</keyword>
<evidence type="ECO:0000259" key="14">
    <source>
        <dbReference type="SMART" id="SM00382"/>
    </source>
</evidence>
<evidence type="ECO:0000256" key="5">
    <source>
        <dbReference type="ARBA" id="ARBA00022741"/>
    </source>
</evidence>
<keyword evidence="7" id="KW-0067">ATP-binding</keyword>
<dbReference type="EMBL" id="PUHR01000012">
    <property type="protein sequence ID" value="KAG0671447.1"/>
    <property type="molecule type" value="Genomic_DNA"/>
</dbReference>
<protein>
    <recommendedName>
        <fullName evidence="11">Peroxisomal ATPase PEX1</fullName>
    </recommendedName>
    <alternativeName>
        <fullName evidence="10">Peroxin-1</fullName>
    </alternativeName>
</protein>
<evidence type="ECO:0000256" key="12">
    <source>
        <dbReference type="ARBA" id="ARBA00048778"/>
    </source>
</evidence>
<dbReference type="InterPro" id="IPR003593">
    <property type="entry name" value="AAA+_ATPase"/>
</dbReference>
<evidence type="ECO:0000256" key="3">
    <source>
        <dbReference type="ARBA" id="ARBA00022448"/>
    </source>
</evidence>
<feature type="region of interest" description="Disordered" evidence="13">
    <location>
        <begin position="1017"/>
        <end position="1037"/>
    </location>
</feature>
<dbReference type="PROSITE" id="PS00674">
    <property type="entry name" value="AAA"/>
    <property type="match status" value="1"/>
</dbReference>
<evidence type="ECO:0000256" key="11">
    <source>
        <dbReference type="ARBA" id="ARBA00034532"/>
    </source>
</evidence>
<evidence type="ECO:0000256" key="1">
    <source>
        <dbReference type="ARBA" id="ARBA00004370"/>
    </source>
</evidence>
<evidence type="ECO:0000256" key="13">
    <source>
        <dbReference type="SAM" id="MobiDB-lite"/>
    </source>
</evidence>
<feature type="compositionally biased region" description="Basic and acidic residues" evidence="13">
    <location>
        <begin position="1017"/>
        <end position="1030"/>
    </location>
</feature>
<keyword evidence="6" id="KW-0378">Hydrolase</keyword>
<evidence type="ECO:0000313" key="15">
    <source>
        <dbReference type="EMBL" id="KAG0671447.1"/>
    </source>
</evidence>
<dbReference type="InterPro" id="IPR003960">
    <property type="entry name" value="ATPase_AAA_CS"/>
</dbReference>
<proteinExistence type="inferred from homology"/>
<evidence type="ECO:0000313" key="16">
    <source>
        <dbReference type="Proteomes" id="UP000750334"/>
    </source>
</evidence>
<dbReference type="SUPFAM" id="SSF54585">
    <property type="entry name" value="Cdc48 domain 2-like"/>
    <property type="match status" value="1"/>
</dbReference>
<keyword evidence="16" id="KW-1185">Reference proteome</keyword>
<dbReference type="GO" id="GO:0016887">
    <property type="term" value="F:ATP hydrolysis activity"/>
    <property type="evidence" value="ECO:0007669"/>
    <property type="project" value="InterPro"/>
</dbReference>
<evidence type="ECO:0000256" key="10">
    <source>
        <dbReference type="ARBA" id="ARBA00032509"/>
    </source>
</evidence>
<dbReference type="Pfam" id="PF00004">
    <property type="entry name" value="AAA"/>
    <property type="match status" value="2"/>
</dbReference>